<dbReference type="Proteomes" id="UP000606044">
    <property type="component" value="Unassembled WGS sequence"/>
</dbReference>
<protein>
    <recommendedName>
        <fullName evidence="8">Abasic site processing protein</fullName>
        <ecNumber evidence="8">3.4.-.-</ecNumber>
    </recommendedName>
</protein>
<dbReference type="Gene3D" id="3.90.1680.10">
    <property type="entry name" value="SOS response associated peptidase-like"/>
    <property type="match status" value="1"/>
</dbReference>
<keyword evidence="4 8" id="KW-0378">Hydrolase</keyword>
<evidence type="ECO:0000256" key="7">
    <source>
        <dbReference type="ARBA" id="ARBA00023239"/>
    </source>
</evidence>
<evidence type="ECO:0000313" key="9">
    <source>
        <dbReference type="EMBL" id="GGF82793.1"/>
    </source>
</evidence>
<dbReference type="PANTHER" id="PTHR13604:SF0">
    <property type="entry name" value="ABASIC SITE PROCESSING PROTEIN HMCES"/>
    <property type="match status" value="1"/>
</dbReference>
<gene>
    <name evidence="9" type="ORF">GCM10007301_48660</name>
</gene>
<reference evidence="9" key="2">
    <citation type="submission" date="2020-09" db="EMBL/GenBank/DDBJ databases">
        <authorList>
            <person name="Sun Q."/>
            <person name="Sedlacek I."/>
        </authorList>
    </citation>
    <scope>NUCLEOTIDE SEQUENCE</scope>
    <source>
        <strain evidence="9">CCM 7897</strain>
    </source>
</reference>
<evidence type="ECO:0000256" key="8">
    <source>
        <dbReference type="RuleBase" id="RU364100"/>
    </source>
</evidence>
<dbReference type="EC" id="3.4.-.-" evidence="8"/>
<comment type="caution">
    <text evidence="9">The sequence shown here is derived from an EMBL/GenBank/DDBJ whole genome shotgun (WGS) entry which is preliminary data.</text>
</comment>
<dbReference type="PANTHER" id="PTHR13604">
    <property type="entry name" value="DC12-RELATED"/>
    <property type="match status" value="1"/>
</dbReference>
<evidence type="ECO:0000256" key="6">
    <source>
        <dbReference type="ARBA" id="ARBA00023125"/>
    </source>
</evidence>
<evidence type="ECO:0000313" key="10">
    <source>
        <dbReference type="Proteomes" id="UP000606044"/>
    </source>
</evidence>
<proteinExistence type="inferred from homology"/>
<evidence type="ECO:0000256" key="3">
    <source>
        <dbReference type="ARBA" id="ARBA00022763"/>
    </source>
</evidence>
<comment type="similarity">
    <text evidence="1 8">Belongs to the SOS response-associated peptidase family.</text>
</comment>
<evidence type="ECO:0000256" key="4">
    <source>
        <dbReference type="ARBA" id="ARBA00022801"/>
    </source>
</evidence>
<keyword evidence="5" id="KW-0190">Covalent protein-DNA linkage</keyword>
<sequence>MCGRFAQKDSPRAYTAYFSLDPEAPTPNAAARFNVAPTQSALVVRFNPQEKRPELSLLRWGLVPSFAKDTSRAGSLINARSESVAEKASFKAAWEKPRRCIIPADAFYEWRKEGSARQPFAIALKSGAPIGFAGLWEGWKDPASGEWLRTFTILTCPANPLLAHLHERMPVILRQDDMARFLTASDPADLMQTYPQDEMTLWPVSSRVNGVAHDDAALLERVYPPPAAPEAQASLF</sequence>
<reference evidence="9" key="1">
    <citation type="journal article" date="2014" name="Int. J. Syst. Evol. Microbiol.">
        <title>Complete genome sequence of Corynebacterium casei LMG S-19264T (=DSM 44701T), isolated from a smear-ripened cheese.</title>
        <authorList>
            <consortium name="US DOE Joint Genome Institute (JGI-PGF)"/>
            <person name="Walter F."/>
            <person name="Albersmeier A."/>
            <person name="Kalinowski J."/>
            <person name="Ruckert C."/>
        </authorList>
    </citation>
    <scope>NUCLEOTIDE SEQUENCE</scope>
    <source>
        <strain evidence="9">CCM 7897</strain>
    </source>
</reference>
<accession>A0A917CB62</accession>
<evidence type="ECO:0000256" key="2">
    <source>
        <dbReference type="ARBA" id="ARBA00022670"/>
    </source>
</evidence>
<dbReference type="SUPFAM" id="SSF143081">
    <property type="entry name" value="BB1717-like"/>
    <property type="match status" value="1"/>
</dbReference>
<dbReference type="GO" id="GO:0006508">
    <property type="term" value="P:proteolysis"/>
    <property type="evidence" value="ECO:0007669"/>
    <property type="project" value="UniProtKB-KW"/>
</dbReference>
<dbReference type="GO" id="GO:0008233">
    <property type="term" value="F:peptidase activity"/>
    <property type="evidence" value="ECO:0007669"/>
    <property type="project" value="UniProtKB-KW"/>
</dbReference>
<dbReference type="InterPro" id="IPR003738">
    <property type="entry name" value="SRAP"/>
</dbReference>
<dbReference type="RefSeq" id="WP_188583475.1">
    <property type="nucleotide sequence ID" value="NZ_BMCT01000009.1"/>
</dbReference>
<keyword evidence="10" id="KW-1185">Reference proteome</keyword>
<name>A0A917CB62_9HYPH</name>
<dbReference type="AlphaFoldDB" id="A0A917CB62"/>
<organism evidence="9 10">
    <name type="scientific">Azorhizobium oxalatiphilum</name>
    <dbReference type="NCBI Taxonomy" id="980631"/>
    <lineage>
        <taxon>Bacteria</taxon>
        <taxon>Pseudomonadati</taxon>
        <taxon>Pseudomonadota</taxon>
        <taxon>Alphaproteobacteria</taxon>
        <taxon>Hyphomicrobiales</taxon>
        <taxon>Xanthobacteraceae</taxon>
        <taxon>Azorhizobium</taxon>
    </lineage>
</organism>
<keyword evidence="7" id="KW-0456">Lyase</keyword>
<dbReference type="EMBL" id="BMCT01000009">
    <property type="protein sequence ID" value="GGF82793.1"/>
    <property type="molecule type" value="Genomic_DNA"/>
</dbReference>
<evidence type="ECO:0000256" key="5">
    <source>
        <dbReference type="ARBA" id="ARBA00023124"/>
    </source>
</evidence>
<keyword evidence="3" id="KW-0227">DNA damage</keyword>
<keyword evidence="6" id="KW-0238">DNA-binding</keyword>
<dbReference type="InterPro" id="IPR036590">
    <property type="entry name" value="SRAP-like"/>
</dbReference>
<dbReference type="GO" id="GO:0106300">
    <property type="term" value="P:protein-DNA covalent cross-linking repair"/>
    <property type="evidence" value="ECO:0007669"/>
    <property type="project" value="InterPro"/>
</dbReference>
<evidence type="ECO:0000256" key="1">
    <source>
        <dbReference type="ARBA" id="ARBA00008136"/>
    </source>
</evidence>
<dbReference type="Pfam" id="PF02586">
    <property type="entry name" value="SRAP"/>
    <property type="match status" value="1"/>
</dbReference>
<dbReference type="GO" id="GO:0016829">
    <property type="term" value="F:lyase activity"/>
    <property type="evidence" value="ECO:0007669"/>
    <property type="project" value="UniProtKB-KW"/>
</dbReference>
<dbReference type="GO" id="GO:0003697">
    <property type="term" value="F:single-stranded DNA binding"/>
    <property type="evidence" value="ECO:0007669"/>
    <property type="project" value="InterPro"/>
</dbReference>
<keyword evidence="2 8" id="KW-0645">Protease</keyword>